<organism evidence="2 3">
    <name type="scientific">Cotesia glomerata</name>
    <name type="common">Lepidopteran parasitic wasp</name>
    <name type="synonym">Apanteles glomeratus</name>
    <dbReference type="NCBI Taxonomy" id="32391"/>
    <lineage>
        <taxon>Eukaryota</taxon>
        <taxon>Metazoa</taxon>
        <taxon>Ecdysozoa</taxon>
        <taxon>Arthropoda</taxon>
        <taxon>Hexapoda</taxon>
        <taxon>Insecta</taxon>
        <taxon>Pterygota</taxon>
        <taxon>Neoptera</taxon>
        <taxon>Endopterygota</taxon>
        <taxon>Hymenoptera</taxon>
        <taxon>Apocrita</taxon>
        <taxon>Ichneumonoidea</taxon>
        <taxon>Braconidae</taxon>
        <taxon>Microgastrinae</taxon>
        <taxon>Cotesia</taxon>
    </lineage>
</organism>
<evidence type="ECO:0000313" key="2">
    <source>
        <dbReference type="EMBL" id="KAH0549020.1"/>
    </source>
</evidence>
<dbReference type="EMBL" id="JAHXZJ010001864">
    <property type="protein sequence ID" value="KAH0549020.1"/>
    <property type="molecule type" value="Genomic_DNA"/>
</dbReference>
<feature type="compositionally biased region" description="Low complexity" evidence="1">
    <location>
        <begin position="9"/>
        <end position="20"/>
    </location>
</feature>
<sequence>MVNNKSGKKTSPSSSQQQIIDSRESSPTLSLGANNPRYNNKLTIFSGFDLDPDHVFGDQCTCVCVCYRDYGY</sequence>
<dbReference type="AlphaFoldDB" id="A0AAV7I8D9"/>
<protein>
    <submittedName>
        <fullName evidence="2">Uncharacterized protein</fullName>
    </submittedName>
</protein>
<dbReference type="Proteomes" id="UP000826195">
    <property type="component" value="Unassembled WGS sequence"/>
</dbReference>
<gene>
    <name evidence="2" type="ORF">KQX54_005195</name>
</gene>
<keyword evidence="3" id="KW-1185">Reference proteome</keyword>
<reference evidence="2 3" key="1">
    <citation type="journal article" date="2021" name="J. Hered.">
        <title>A chromosome-level genome assembly of the parasitoid wasp, Cotesia glomerata (Hymenoptera: Braconidae).</title>
        <authorList>
            <person name="Pinto B.J."/>
            <person name="Weis J.J."/>
            <person name="Gamble T."/>
            <person name="Ode P.J."/>
            <person name="Paul R."/>
            <person name="Zaspel J.M."/>
        </authorList>
    </citation>
    <scope>NUCLEOTIDE SEQUENCE [LARGE SCALE GENOMIC DNA]</scope>
    <source>
        <strain evidence="2">CgM1</strain>
    </source>
</reference>
<proteinExistence type="predicted"/>
<evidence type="ECO:0000256" key="1">
    <source>
        <dbReference type="SAM" id="MobiDB-lite"/>
    </source>
</evidence>
<comment type="caution">
    <text evidence="2">The sequence shown here is derived from an EMBL/GenBank/DDBJ whole genome shotgun (WGS) entry which is preliminary data.</text>
</comment>
<feature type="region of interest" description="Disordered" evidence="1">
    <location>
        <begin position="1"/>
        <end position="35"/>
    </location>
</feature>
<evidence type="ECO:0000313" key="3">
    <source>
        <dbReference type="Proteomes" id="UP000826195"/>
    </source>
</evidence>
<name>A0AAV7I8D9_COTGL</name>
<accession>A0AAV7I8D9</accession>